<dbReference type="AlphaFoldDB" id="A0A6N6MBG3"/>
<dbReference type="SUPFAM" id="SSF88946">
    <property type="entry name" value="Sigma2 domain of RNA polymerase sigma factors"/>
    <property type="match status" value="1"/>
</dbReference>
<dbReference type="CDD" id="cd06171">
    <property type="entry name" value="Sigma70_r4"/>
    <property type="match status" value="1"/>
</dbReference>
<dbReference type="InterPro" id="IPR013249">
    <property type="entry name" value="RNA_pol_sigma70_r4_t2"/>
</dbReference>
<dbReference type="SUPFAM" id="SSF88659">
    <property type="entry name" value="Sigma3 and sigma4 domains of RNA polymerase sigma factors"/>
    <property type="match status" value="1"/>
</dbReference>
<dbReference type="Gene3D" id="1.10.1740.10">
    <property type="match status" value="1"/>
</dbReference>
<comment type="similarity">
    <text evidence="1">Belongs to the sigma-70 factor family. ECF subfamily.</text>
</comment>
<evidence type="ECO:0000256" key="4">
    <source>
        <dbReference type="ARBA" id="ARBA00023163"/>
    </source>
</evidence>
<protein>
    <submittedName>
        <fullName evidence="7">RNA polymerase sigma factor</fullName>
    </submittedName>
</protein>
<dbReference type="Gene3D" id="1.10.10.10">
    <property type="entry name" value="Winged helix-like DNA-binding domain superfamily/Winged helix DNA-binding domain"/>
    <property type="match status" value="1"/>
</dbReference>
<accession>A0A6N6MBG3</accession>
<evidence type="ECO:0000256" key="1">
    <source>
        <dbReference type="ARBA" id="ARBA00010641"/>
    </source>
</evidence>
<dbReference type="InterPro" id="IPR014284">
    <property type="entry name" value="RNA_pol_sigma-70_dom"/>
</dbReference>
<evidence type="ECO:0000259" key="6">
    <source>
        <dbReference type="Pfam" id="PF08281"/>
    </source>
</evidence>
<dbReference type="OrthoDB" id="1056775at2"/>
<dbReference type="Proteomes" id="UP000435357">
    <property type="component" value="Unassembled WGS sequence"/>
</dbReference>
<dbReference type="GO" id="GO:0016987">
    <property type="term" value="F:sigma factor activity"/>
    <property type="evidence" value="ECO:0007669"/>
    <property type="project" value="UniProtKB-KW"/>
</dbReference>
<dbReference type="GO" id="GO:0003677">
    <property type="term" value="F:DNA binding"/>
    <property type="evidence" value="ECO:0007669"/>
    <property type="project" value="InterPro"/>
</dbReference>
<evidence type="ECO:0000259" key="5">
    <source>
        <dbReference type="Pfam" id="PF04542"/>
    </source>
</evidence>
<keyword evidence="4" id="KW-0804">Transcription</keyword>
<proteinExistence type="inferred from homology"/>
<evidence type="ECO:0000313" key="8">
    <source>
        <dbReference type="Proteomes" id="UP000435357"/>
    </source>
</evidence>
<keyword evidence="2" id="KW-0805">Transcription regulation</keyword>
<dbReference type="InterPro" id="IPR036388">
    <property type="entry name" value="WH-like_DNA-bd_sf"/>
</dbReference>
<keyword evidence="3" id="KW-0731">Sigma factor</keyword>
<organism evidence="7 8">
    <name type="scientific">Salibacter halophilus</name>
    <dbReference type="NCBI Taxonomy" id="1803916"/>
    <lineage>
        <taxon>Bacteria</taxon>
        <taxon>Pseudomonadati</taxon>
        <taxon>Bacteroidota</taxon>
        <taxon>Flavobacteriia</taxon>
        <taxon>Flavobacteriales</taxon>
        <taxon>Salibacteraceae</taxon>
        <taxon>Salibacter</taxon>
    </lineage>
</organism>
<evidence type="ECO:0000313" key="7">
    <source>
        <dbReference type="EMBL" id="KAB1066309.1"/>
    </source>
</evidence>
<dbReference type="InterPro" id="IPR013324">
    <property type="entry name" value="RNA_pol_sigma_r3/r4-like"/>
</dbReference>
<dbReference type="EMBL" id="WACR01000001">
    <property type="protein sequence ID" value="KAB1066309.1"/>
    <property type="molecule type" value="Genomic_DNA"/>
</dbReference>
<name>A0A6N6MBG3_9FLAO</name>
<evidence type="ECO:0000256" key="3">
    <source>
        <dbReference type="ARBA" id="ARBA00023082"/>
    </source>
</evidence>
<dbReference type="Pfam" id="PF04542">
    <property type="entry name" value="Sigma70_r2"/>
    <property type="match status" value="1"/>
</dbReference>
<evidence type="ECO:0000256" key="2">
    <source>
        <dbReference type="ARBA" id="ARBA00023015"/>
    </source>
</evidence>
<reference evidence="7 8" key="1">
    <citation type="submission" date="2019-09" db="EMBL/GenBank/DDBJ databases">
        <title>Genomes of Cryomorphaceae.</title>
        <authorList>
            <person name="Bowman J.P."/>
        </authorList>
    </citation>
    <scope>NUCLEOTIDE SEQUENCE [LARGE SCALE GENOMIC DNA]</scope>
    <source>
        <strain evidence="7 8">KCTC 52047</strain>
    </source>
</reference>
<dbReference type="InterPro" id="IPR013325">
    <property type="entry name" value="RNA_pol_sigma_r2"/>
</dbReference>
<dbReference type="InterPro" id="IPR007627">
    <property type="entry name" value="RNA_pol_sigma70_r2"/>
</dbReference>
<feature type="domain" description="RNA polymerase sigma-70 region 2" evidence="5">
    <location>
        <begin position="3"/>
        <end position="60"/>
    </location>
</feature>
<sequence length="160" mass="18401">MFGVSMRYAQNRALAEDILQESFIKVFKSIKTYKGEGSFEGWMRRILVHTALRYIDKEKRYRCADEEIESISVDKSVLNDAMQSLEHEELMKLVDNLPDGYRQIFSLYAIEGFTHKEIAEKLDISIGTSKSQLARARKLLKTKVIELYKRSVAQNGQSAG</sequence>
<dbReference type="NCBIfam" id="TIGR02937">
    <property type="entry name" value="sigma70-ECF"/>
    <property type="match status" value="1"/>
</dbReference>
<comment type="caution">
    <text evidence="7">The sequence shown here is derived from an EMBL/GenBank/DDBJ whole genome shotgun (WGS) entry which is preliminary data.</text>
</comment>
<gene>
    <name evidence="7" type="ORF">F3059_00655</name>
</gene>
<dbReference type="GO" id="GO:0006352">
    <property type="term" value="P:DNA-templated transcription initiation"/>
    <property type="evidence" value="ECO:0007669"/>
    <property type="project" value="InterPro"/>
</dbReference>
<dbReference type="Pfam" id="PF08281">
    <property type="entry name" value="Sigma70_r4_2"/>
    <property type="match status" value="1"/>
</dbReference>
<keyword evidence="8" id="KW-1185">Reference proteome</keyword>
<dbReference type="PANTHER" id="PTHR43133">
    <property type="entry name" value="RNA POLYMERASE ECF-TYPE SIGMA FACTO"/>
    <property type="match status" value="1"/>
</dbReference>
<dbReference type="PANTHER" id="PTHR43133:SF46">
    <property type="entry name" value="RNA POLYMERASE SIGMA-70 FACTOR ECF SUBFAMILY"/>
    <property type="match status" value="1"/>
</dbReference>
<feature type="domain" description="RNA polymerase sigma factor 70 region 4 type 2" evidence="6">
    <location>
        <begin position="88"/>
        <end position="140"/>
    </location>
</feature>
<dbReference type="InterPro" id="IPR039425">
    <property type="entry name" value="RNA_pol_sigma-70-like"/>
</dbReference>